<dbReference type="InterPro" id="IPR027383">
    <property type="entry name" value="Znf_put"/>
</dbReference>
<keyword evidence="4" id="KW-0472">Membrane</keyword>
<keyword evidence="4" id="KW-1133">Transmembrane helix</keyword>
<dbReference type="Proteomes" id="UP001519363">
    <property type="component" value="Unassembled WGS sequence"/>
</dbReference>
<feature type="transmembrane region" description="Helical" evidence="4">
    <location>
        <begin position="180"/>
        <end position="197"/>
    </location>
</feature>
<feature type="transmembrane region" description="Helical" evidence="4">
    <location>
        <begin position="127"/>
        <end position="143"/>
    </location>
</feature>
<evidence type="ECO:0000313" key="6">
    <source>
        <dbReference type="EMBL" id="MBP2477340.1"/>
    </source>
</evidence>
<name>A0ABS5ANR8_9PSEU</name>
<keyword evidence="1" id="KW-0805">Transcription regulation</keyword>
<dbReference type="Gene3D" id="1.10.10.1320">
    <property type="entry name" value="Anti-sigma factor, zinc-finger domain"/>
    <property type="match status" value="1"/>
</dbReference>
<keyword evidence="2" id="KW-0804">Transcription</keyword>
<feature type="domain" description="Putative zinc-finger" evidence="5">
    <location>
        <begin position="3"/>
        <end position="36"/>
    </location>
</feature>
<evidence type="ECO:0000256" key="3">
    <source>
        <dbReference type="SAM" id="MobiDB-lite"/>
    </source>
</evidence>
<dbReference type="RefSeq" id="WP_086784649.1">
    <property type="nucleotide sequence ID" value="NZ_JAGIOO010000001.1"/>
</dbReference>
<evidence type="ECO:0000256" key="4">
    <source>
        <dbReference type="SAM" id="Phobius"/>
    </source>
</evidence>
<feature type="region of interest" description="Disordered" evidence="3">
    <location>
        <begin position="226"/>
        <end position="248"/>
    </location>
</feature>
<protein>
    <submittedName>
        <fullName evidence="6">Anti-sigma-YlaC factor YlaD</fullName>
    </submittedName>
</protein>
<evidence type="ECO:0000259" key="5">
    <source>
        <dbReference type="Pfam" id="PF13490"/>
    </source>
</evidence>
<feature type="compositionally biased region" description="Polar residues" evidence="3">
    <location>
        <begin position="231"/>
        <end position="242"/>
    </location>
</feature>
<accession>A0ABS5ANR8</accession>
<sequence length="248" mass="25393">MDCENYQELLSARLDGELPPGAEDRLDAHLTGCVDCSAWYEAAARITRLARTGVAEQGPDLVASVLAQAPVARRRVTLVAALRWALGLLGIAQATVAMSAFLGTAGGADHHGGGLLAAGAAHLSHESAAWNLALGVAFGWAALRARHVAGLVPVLGTFVLVLFGVSVLDLLRGGVAPTRVATHLLALAGLVLIVLLARTGATRTPAPGALAEDEDFPLPHGGLFPVRDISQRSPGQPGTASASAKHVA</sequence>
<comment type="caution">
    <text evidence="6">The sequence shown here is derived from an EMBL/GenBank/DDBJ whole genome shotgun (WGS) entry which is preliminary data.</text>
</comment>
<feature type="transmembrane region" description="Helical" evidence="4">
    <location>
        <begin position="150"/>
        <end position="168"/>
    </location>
</feature>
<dbReference type="InterPro" id="IPR041916">
    <property type="entry name" value="Anti_sigma_zinc_sf"/>
</dbReference>
<gene>
    <name evidence="6" type="ORF">JOF53_006212</name>
</gene>
<evidence type="ECO:0000256" key="2">
    <source>
        <dbReference type="ARBA" id="ARBA00023163"/>
    </source>
</evidence>
<evidence type="ECO:0000313" key="7">
    <source>
        <dbReference type="Proteomes" id="UP001519363"/>
    </source>
</evidence>
<reference evidence="6 7" key="1">
    <citation type="submission" date="2021-03" db="EMBL/GenBank/DDBJ databases">
        <title>Sequencing the genomes of 1000 actinobacteria strains.</title>
        <authorList>
            <person name="Klenk H.-P."/>
        </authorList>
    </citation>
    <scope>NUCLEOTIDE SEQUENCE [LARGE SCALE GENOMIC DNA]</scope>
    <source>
        <strain evidence="6 7">DSM 44580</strain>
    </source>
</reference>
<keyword evidence="4" id="KW-0812">Transmembrane</keyword>
<keyword evidence="7" id="KW-1185">Reference proteome</keyword>
<feature type="transmembrane region" description="Helical" evidence="4">
    <location>
        <begin position="84"/>
        <end position="107"/>
    </location>
</feature>
<evidence type="ECO:0000256" key="1">
    <source>
        <dbReference type="ARBA" id="ARBA00023015"/>
    </source>
</evidence>
<dbReference type="EMBL" id="JAGIOO010000001">
    <property type="protein sequence ID" value="MBP2477340.1"/>
    <property type="molecule type" value="Genomic_DNA"/>
</dbReference>
<dbReference type="Pfam" id="PF13490">
    <property type="entry name" value="zf-HC2"/>
    <property type="match status" value="1"/>
</dbReference>
<organism evidence="6 7">
    <name type="scientific">Crossiella equi</name>
    <dbReference type="NCBI Taxonomy" id="130796"/>
    <lineage>
        <taxon>Bacteria</taxon>
        <taxon>Bacillati</taxon>
        <taxon>Actinomycetota</taxon>
        <taxon>Actinomycetes</taxon>
        <taxon>Pseudonocardiales</taxon>
        <taxon>Pseudonocardiaceae</taxon>
        <taxon>Crossiella</taxon>
    </lineage>
</organism>
<proteinExistence type="predicted"/>